<keyword evidence="2" id="KW-1185">Reference proteome</keyword>
<dbReference type="HOGENOM" id="CLU_1332181_0_0_1"/>
<protein>
    <submittedName>
        <fullName evidence="1">Uncharacterized protein</fullName>
    </submittedName>
</protein>
<accession>F4RC79</accession>
<dbReference type="RefSeq" id="XP_007406745.1">
    <property type="nucleotide sequence ID" value="XM_007406683.1"/>
</dbReference>
<evidence type="ECO:0000313" key="2">
    <source>
        <dbReference type="Proteomes" id="UP000001072"/>
    </source>
</evidence>
<dbReference type="Proteomes" id="UP000001072">
    <property type="component" value="Unassembled WGS sequence"/>
</dbReference>
<name>F4RC79_MELLP</name>
<dbReference type="AlphaFoldDB" id="F4RC79"/>
<evidence type="ECO:0000313" key="1">
    <source>
        <dbReference type="EMBL" id="EGG09691.1"/>
    </source>
</evidence>
<dbReference type="VEuPathDB" id="FungiDB:MELLADRAFT_103739"/>
<dbReference type="KEGG" id="mlr:MELLADRAFT_103739"/>
<proteinExistence type="predicted"/>
<dbReference type="InParanoid" id="F4RC79"/>
<organism evidence="2">
    <name type="scientific">Melampsora larici-populina (strain 98AG31 / pathotype 3-4-7)</name>
    <name type="common">Poplar leaf rust fungus</name>
    <dbReference type="NCBI Taxonomy" id="747676"/>
    <lineage>
        <taxon>Eukaryota</taxon>
        <taxon>Fungi</taxon>
        <taxon>Dikarya</taxon>
        <taxon>Basidiomycota</taxon>
        <taxon>Pucciniomycotina</taxon>
        <taxon>Pucciniomycetes</taxon>
        <taxon>Pucciniales</taxon>
        <taxon>Melampsoraceae</taxon>
        <taxon>Melampsora</taxon>
    </lineage>
</organism>
<dbReference type="EMBL" id="GL883096">
    <property type="protein sequence ID" value="EGG09691.1"/>
    <property type="molecule type" value="Genomic_DNA"/>
</dbReference>
<dbReference type="GeneID" id="18922068"/>
<reference evidence="2" key="1">
    <citation type="journal article" date="2011" name="Proc. Natl. Acad. Sci. U.S.A.">
        <title>Obligate biotrophy features unraveled by the genomic analysis of rust fungi.</title>
        <authorList>
            <person name="Duplessis S."/>
            <person name="Cuomo C.A."/>
            <person name="Lin Y.-C."/>
            <person name="Aerts A."/>
            <person name="Tisserant E."/>
            <person name="Veneault-Fourrey C."/>
            <person name="Joly D.L."/>
            <person name="Hacquard S."/>
            <person name="Amselem J."/>
            <person name="Cantarel B.L."/>
            <person name="Chiu R."/>
            <person name="Coutinho P.M."/>
            <person name="Feau N."/>
            <person name="Field M."/>
            <person name="Frey P."/>
            <person name="Gelhaye E."/>
            <person name="Goldberg J."/>
            <person name="Grabherr M.G."/>
            <person name="Kodira C.D."/>
            <person name="Kohler A."/>
            <person name="Kuees U."/>
            <person name="Lindquist E.A."/>
            <person name="Lucas S.M."/>
            <person name="Mago R."/>
            <person name="Mauceli E."/>
            <person name="Morin E."/>
            <person name="Murat C."/>
            <person name="Pangilinan J.L."/>
            <person name="Park R."/>
            <person name="Pearson M."/>
            <person name="Quesneville H."/>
            <person name="Rouhier N."/>
            <person name="Sakthikumar S."/>
            <person name="Salamov A.A."/>
            <person name="Schmutz J."/>
            <person name="Selles B."/>
            <person name="Shapiro H."/>
            <person name="Tanguay P."/>
            <person name="Tuskan G.A."/>
            <person name="Henrissat B."/>
            <person name="Van de Peer Y."/>
            <person name="Rouze P."/>
            <person name="Ellis J.G."/>
            <person name="Dodds P.N."/>
            <person name="Schein J.E."/>
            <person name="Zhong S."/>
            <person name="Hamelin R.C."/>
            <person name="Grigoriev I.V."/>
            <person name="Szabo L.J."/>
            <person name="Martin F."/>
        </authorList>
    </citation>
    <scope>NUCLEOTIDE SEQUENCE [LARGE SCALE GENOMIC DNA]</scope>
    <source>
        <strain evidence="2">98AG31 / pathotype 3-4-7</strain>
    </source>
</reference>
<sequence length="206" mass="22930">MLSILMQPIGSQCKMKFQCPGRKSAKCMKWLIDPSKTSGRWLVGLPLDCVDERFLMGIGPKVTQALKLRQESCQDVPVLLSSHGSASMAVSEDITCILRGKRKRLGTRDQIAVVAIRWYHLMVGRGKSGPFSGSWVWDGGFYQSLVAFKSFQGSTLHTYHNWANIITPSQFVQLVAGDQEVIMLPPFLVDYDLSLIPALQNLAIDN</sequence>
<gene>
    <name evidence="1" type="ORF">MELLADRAFT_103739</name>
</gene>